<evidence type="ECO:0000259" key="1">
    <source>
        <dbReference type="Pfam" id="PF13354"/>
    </source>
</evidence>
<sequence length="282" mass="29736">MGAALSPGRGRRWAGLRGAVVATAVLVAAAPAAGASADPVAASPVAASPTWSPDVAAARAYAARRPGTVSFAVREGPRTWSWRGARTVPAASLMKTMFLAAHLRSGDVRGRALRAGDRALLDPMVRRSDDVTATRVRGIVGDARLRRLGRAAGMRDLRLARVWGLSRTSARDQVALFHRLDALLPARHRAYAQRLLETIVPSQRWGVGAVDLPDGWTLRFKGGWGSGSGAVDHQSALLVGDDGRRVALSITTTGNGTHARGKETLRGVALRLLRGMGAATAR</sequence>
<dbReference type="GO" id="GO:0046677">
    <property type="term" value="P:response to antibiotic"/>
    <property type="evidence" value="ECO:0007669"/>
    <property type="project" value="InterPro"/>
</dbReference>
<reference evidence="2" key="1">
    <citation type="submission" date="2020-05" db="EMBL/GenBank/DDBJ databases">
        <authorList>
            <person name="Chiriac C."/>
            <person name="Salcher M."/>
            <person name="Ghai R."/>
            <person name="Kavagutti S V."/>
        </authorList>
    </citation>
    <scope>NUCLEOTIDE SEQUENCE</scope>
</reference>
<dbReference type="PANTHER" id="PTHR35333:SF3">
    <property type="entry name" value="BETA-LACTAMASE-TYPE TRANSPEPTIDASE FOLD CONTAINING PROTEIN"/>
    <property type="match status" value="1"/>
</dbReference>
<dbReference type="InterPro" id="IPR045155">
    <property type="entry name" value="Beta-lactam_cat"/>
</dbReference>
<dbReference type="GO" id="GO:0008800">
    <property type="term" value="F:beta-lactamase activity"/>
    <property type="evidence" value="ECO:0007669"/>
    <property type="project" value="InterPro"/>
</dbReference>
<proteinExistence type="predicted"/>
<name>A0A6J7G9G1_9ZZZZ</name>
<dbReference type="GO" id="GO:0030655">
    <property type="term" value="P:beta-lactam antibiotic catabolic process"/>
    <property type="evidence" value="ECO:0007669"/>
    <property type="project" value="InterPro"/>
</dbReference>
<dbReference type="SUPFAM" id="SSF56601">
    <property type="entry name" value="beta-lactamase/transpeptidase-like"/>
    <property type="match status" value="1"/>
</dbReference>
<dbReference type="Pfam" id="PF13354">
    <property type="entry name" value="Beta-lactamase2"/>
    <property type="match status" value="1"/>
</dbReference>
<dbReference type="InterPro" id="IPR000871">
    <property type="entry name" value="Beta-lactam_class-A"/>
</dbReference>
<accession>A0A6J7G9G1</accession>
<dbReference type="InterPro" id="IPR012338">
    <property type="entry name" value="Beta-lactam/transpept-like"/>
</dbReference>
<dbReference type="PANTHER" id="PTHR35333">
    <property type="entry name" value="BETA-LACTAMASE"/>
    <property type="match status" value="1"/>
</dbReference>
<dbReference type="Gene3D" id="3.40.710.10">
    <property type="entry name" value="DD-peptidase/beta-lactamase superfamily"/>
    <property type="match status" value="1"/>
</dbReference>
<evidence type="ECO:0000313" key="2">
    <source>
        <dbReference type="EMBL" id="CAB4901755.1"/>
    </source>
</evidence>
<dbReference type="EMBL" id="CAFBMK010000022">
    <property type="protein sequence ID" value="CAB4901755.1"/>
    <property type="molecule type" value="Genomic_DNA"/>
</dbReference>
<dbReference type="AlphaFoldDB" id="A0A6J7G9G1"/>
<feature type="domain" description="Beta-lactamase class A catalytic" evidence="1">
    <location>
        <begin position="119"/>
        <end position="252"/>
    </location>
</feature>
<protein>
    <submittedName>
        <fullName evidence="2">Unannotated protein</fullName>
    </submittedName>
</protein>
<gene>
    <name evidence="2" type="ORF">UFOPK3564_00617</name>
</gene>
<organism evidence="2">
    <name type="scientific">freshwater metagenome</name>
    <dbReference type="NCBI Taxonomy" id="449393"/>
    <lineage>
        <taxon>unclassified sequences</taxon>
        <taxon>metagenomes</taxon>
        <taxon>ecological metagenomes</taxon>
    </lineage>
</organism>